<sequence length="488" mass="56210">MSFPFSLTDGLIAAFVAIQLLYFGSFIVDFYLFSRPINWVDVREADHLGHDELPYIVLFYPVLRELEETMRTTFTSLTDLDYPVDRYRVIAIPNADDIQTVASLRRLTREFSFLEVIEVPPTGDPGWAPVWRSWDANPHAYWWHHGPRAYDRALPPKKTRQLIYAFYRTAEERAGKGDFLVNYIDADSAPPRDHFKAAAAGMLHYDVLQATNIAGNLNDTMAATWHSFDHMVWDGCKYPHLSANGTHPYWVLGKGLFFKASDLIELGGFHPWITIEDPEVGMRMWKNGRTLGIIANPLIEEVPYTIGHGITQRKRWVCGFFQSLAVPLDHMGFTFQERVKAWMNFLPCMSLWLNAVGLPAGIWAVAEYAAGTPALPIWATGLALLNLALFFGSLMLIYWNTWKRTAFVLKRRRDRIQYMIRVNPLSIMIFWLIWLIPLWIGWRMYRRDEGLVWERTVKINANEELVREVHGAGPADNAPFRRAILSVN</sequence>
<evidence type="ECO:0000256" key="1">
    <source>
        <dbReference type="ARBA" id="ARBA00004141"/>
    </source>
</evidence>
<comment type="subcellular location">
    <subcellularLocation>
        <location evidence="1">Membrane</location>
        <topology evidence="1">Multi-pass membrane protein</topology>
    </subcellularLocation>
</comment>
<keyword evidence="4 7" id="KW-0812">Transmembrane</keyword>
<evidence type="ECO:0000256" key="7">
    <source>
        <dbReference type="SAM" id="Phobius"/>
    </source>
</evidence>
<feature type="transmembrane region" description="Helical" evidence="7">
    <location>
        <begin position="12"/>
        <end position="33"/>
    </location>
</feature>
<dbReference type="InterPro" id="IPR001173">
    <property type="entry name" value="Glyco_trans_2-like"/>
</dbReference>
<keyword evidence="2" id="KW-0328">Glycosyltransferase</keyword>
<keyword evidence="10" id="KW-1185">Reference proteome</keyword>
<protein>
    <recommendedName>
        <fullName evidence="8">Glycosyltransferase 2-like domain-containing protein</fullName>
    </recommendedName>
</protein>
<dbReference type="EMBL" id="CP065592">
    <property type="protein sequence ID" value="QPQ55417.1"/>
    <property type="molecule type" value="Genomic_DNA"/>
</dbReference>
<dbReference type="PANTHER" id="PTHR43867:SF2">
    <property type="entry name" value="CELLULOSE SYNTHASE CATALYTIC SUBUNIT A [UDP-FORMING]"/>
    <property type="match status" value="1"/>
</dbReference>
<evidence type="ECO:0000259" key="8">
    <source>
        <dbReference type="Pfam" id="PF13632"/>
    </source>
</evidence>
<dbReference type="RefSeq" id="WP_200972092.1">
    <property type="nucleotide sequence ID" value="NZ_CP065592.1"/>
</dbReference>
<reference evidence="9 10" key="1">
    <citation type="submission" date="2020-11" db="EMBL/GenBank/DDBJ databases">
        <title>Genome seq and assembly of Sphingosinicella sp.</title>
        <authorList>
            <person name="Chhetri G."/>
        </authorList>
    </citation>
    <scope>NUCLEOTIDE SEQUENCE [LARGE SCALE GENOMIC DNA]</scope>
    <source>
        <strain evidence="9 10">UDD2</strain>
    </source>
</reference>
<accession>A0A7T2LMR7</accession>
<keyword evidence="5 7" id="KW-1133">Transmembrane helix</keyword>
<evidence type="ECO:0000313" key="9">
    <source>
        <dbReference type="EMBL" id="QPQ55417.1"/>
    </source>
</evidence>
<dbReference type="Proteomes" id="UP000594873">
    <property type="component" value="Chromosome"/>
</dbReference>
<dbReference type="KEGG" id="sflv:IC614_02055"/>
<gene>
    <name evidence="9" type="ORF">IC614_02055</name>
</gene>
<evidence type="ECO:0000256" key="5">
    <source>
        <dbReference type="ARBA" id="ARBA00022989"/>
    </source>
</evidence>
<dbReference type="PANTHER" id="PTHR43867">
    <property type="entry name" value="CELLULOSE SYNTHASE CATALYTIC SUBUNIT A [UDP-FORMING]"/>
    <property type="match status" value="1"/>
</dbReference>
<organism evidence="9 10">
    <name type="scientific">Allosphingosinicella flava</name>
    <dbReference type="NCBI Taxonomy" id="2771430"/>
    <lineage>
        <taxon>Bacteria</taxon>
        <taxon>Pseudomonadati</taxon>
        <taxon>Pseudomonadota</taxon>
        <taxon>Alphaproteobacteria</taxon>
        <taxon>Sphingomonadales</taxon>
        <taxon>Sphingomonadaceae</taxon>
        <taxon>Allosphingosinicella</taxon>
    </lineage>
</organism>
<evidence type="ECO:0000256" key="4">
    <source>
        <dbReference type="ARBA" id="ARBA00022692"/>
    </source>
</evidence>
<evidence type="ECO:0000256" key="2">
    <source>
        <dbReference type="ARBA" id="ARBA00022676"/>
    </source>
</evidence>
<dbReference type="GO" id="GO:0016020">
    <property type="term" value="C:membrane"/>
    <property type="evidence" value="ECO:0007669"/>
    <property type="project" value="UniProtKB-SubCell"/>
</dbReference>
<dbReference type="SUPFAM" id="SSF53448">
    <property type="entry name" value="Nucleotide-diphospho-sugar transferases"/>
    <property type="match status" value="1"/>
</dbReference>
<dbReference type="GO" id="GO:0016757">
    <property type="term" value="F:glycosyltransferase activity"/>
    <property type="evidence" value="ECO:0007669"/>
    <property type="project" value="UniProtKB-KW"/>
</dbReference>
<evidence type="ECO:0000256" key="3">
    <source>
        <dbReference type="ARBA" id="ARBA00022679"/>
    </source>
</evidence>
<feature type="domain" description="Glycosyltransferase 2-like" evidence="8">
    <location>
        <begin position="181"/>
        <end position="390"/>
    </location>
</feature>
<feature type="transmembrane region" description="Helical" evidence="7">
    <location>
        <begin position="341"/>
        <end position="365"/>
    </location>
</feature>
<dbReference type="Gene3D" id="3.90.550.10">
    <property type="entry name" value="Spore Coat Polysaccharide Biosynthesis Protein SpsA, Chain A"/>
    <property type="match status" value="1"/>
</dbReference>
<feature type="transmembrane region" description="Helical" evidence="7">
    <location>
        <begin position="420"/>
        <end position="442"/>
    </location>
</feature>
<proteinExistence type="predicted"/>
<evidence type="ECO:0000313" key="10">
    <source>
        <dbReference type="Proteomes" id="UP000594873"/>
    </source>
</evidence>
<name>A0A7T2LMR7_9SPHN</name>
<dbReference type="AlphaFoldDB" id="A0A7T2LMR7"/>
<dbReference type="InterPro" id="IPR050321">
    <property type="entry name" value="Glycosyltr_2/OpgH_subfam"/>
</dbReference>
<keyword evidence="3" id="KW-0808">Transferase</keyword>
<keyword evidence="6 7" id="KW-0472">Membrane</keyword>
<dbReference type="InterPro" id="IPR029044">
    <property type="entry name" value="Nucleotide-diphossugar_trans"/>
</dbReference>
<feature type="transmembrane region" description="Helical" evidence="7">
    <location>
        <begin position="377"/>
        <end position="399"/>
    </location>
</feature>
<dbReference type="Pfam" id="PF13632">
    <property type="entry name" value="Glyco_trans_2_3"/>
    <property type="match status" value="1"/>
</dbReference>
<evidence type="ECO:0000256" key="6">
    <source>
        <dbReference type="ARBA" id="ARBA00023136"/>
    </source>
</evidence>